<dbReference type="RefSeq" id="WP_010976535.1">
    <property type="nucleotide sequence ID" value="NC_008533.2"/>
</dbReference>
<dbReference type="SUPFAM" id="SSF52467">
    <property type="entry name" value="DHS-like NAD/FAD-binding domain"/>
    <property type="match status" value="1"/>
</dbReference>
<sequence>MEDDLNYENLMDDVTEAIKKFNLVIFIGAGVSIAQGYPNWNNYIEHLIKYWQGQVLSVSGEKRLGREHHVVFDLISKSSISNKRKVDLVNYELKKVFGEDFEKRRLDFEKGYFKNLLPYSIVNQTVESLASLNAIFITSNYDYEIENHIKRLKNAVVTINDLNEFTKNKNGKLQFGDVLHIHGTPDCDVKYFVSSSADYSKTYLKNRENFENLVTWFKETKPTVLFVGAGLEEDEILSLLCKDSKNYALMKSENTGNQRVDEHYRGVVEGFFSSENHTQIIWYGDEFEKLPLFVKKLVADINEKLGTHDFYNQWNNLLNPSINQEEYNKNLDSISNDFKYLSSVLDKVIENDNNQLDQLMLNALLRSETLTVIKKNFVLAFWRFIVKNIEKLSDNEWDVIYKIIYEGSQNYFIDDVFFVYNYAIDNKISSFTNNNKLNELREIISKDGYIVNSNFNKDKTLLGYWLVSAFEQQNRDLYIKEDSEVEVNLNYECVNKLMSILNNPEFLSYNYYSIEHQLKEYDVVKFLYELVKSKKLFIEEEKFLESDSEDLISTILIQKLLVQLDNEINLDLEFIKRLIDKIDFSNIHFGEELNTFIKEHRSIIREKNIEIPKKPYRNWISSLEGGFVSQFSYLTQENLVEYDESRVLEILVNAEKEQRGSSFLEEKTINETENFFITVLKESNEISKKVSDLLKNHIDDLYPKYKRLYVKIISFPEIEENLRKIVREKYLKRFNKESFDSNDRKFFEYHIKQQNTDIDIFEKLLSINVNELSTPKGDNKQLDILHFINSEMGSYFQCLISLFINHSSYRDVIIQIINSVTDTDYREFAQGILLNEYNPNRINVTYNTFLGFAYYHSIITIEAADVFTDVVRDILNKKIEDNQILNKVYLVALERVDPTIESFSLSKNNYSQMINIIFTGDYEFRYSKEWLGALFKFDSSANYLVTIFYLLYNENLKKNRFALFIEELSDYLTTYNQKLSLRGMNYKLNHEELNNFDLLKKMFLKLMETDKIENDIFYLDGIKSILPLLSLDDRRNVLQHIQKQNNCPPPEIEELQRIIVN</sequence>
<dbReference type="eggNOG" id="ENOG5033S97">
    <property type="taxonomic scope" value="Bacteria"/>
</dbReference>
<protein>
    <recommendedName>
        <fullName evidence="3">SIR2-like domain-containing protein</fullName>
    </recommendedName>
</protein>
<dbReference type="Proteomes" id="UP000001452">
    <property type="component" value="Chromosome"/>
</dbReference>
<dbReference type="BioCyc" id="SPNE373153:G1G6V-1162-MONOMER"/>
<organism evidence="1 2">
    <name type="scientific">Streptococcus pneumoniae serotype 2 (strain D39 / NCTC 7466)</name>
    <dbReference type="NCBI Taxonomy" id="373153"/>
    <lineage>
        <taxon>Bacteria</taxon>
        <taxon>Bacillati</taxon>
        <taxon>Bacillota</taxon>
        <taxon>Bacilli</taxon>
        <taxon>Lactobacillales</taxon>
        <taxon>Streptococcaceae</taxon>
        <taxon>Streptococcus</taxon>
    </lineage>
</organism>
<name>A0A0H2ZQ71_STRP2</name>
<gene>
    <name evidence="1" type="ordered locus">SPD_1071</name>
</gene>
<dbReference type="PaxDb" id="373153-SPD_1071"/>
<dbReference type="InterPro" id="IPR029035">
    <property type="entry name" value="DHS-like_NAD/FAD-binding_dom"/>
</dbReference>
<dbReference type="EMBL" id="CP000410">
    <property type="protein sequence ID" value="ABJ54865.1"/>
    <property type="molecule type" value="Genomic_DNA"/>
</dbReference>
<evidence type="ECO:0008006" key="3">
    <source>
        <dbReference type="Google" id="ProtNLM"/>
    </source>
</evidence>
<accession>A0A0H2ZQ71</accession>
<dbReference type="AlphaFoldDB" id="A0A0H2ZQ71"/>
<evidence type="ECO:0000313" key="1">
    <source>
        <dbReference type="EMBL" id="ABJ54865.1"/>
    </source>
</evidence>
<keyword evidence="2" id="KW-1185">Reference proteome</keyword>
<dbReference type="HOGENOM" id="CLU_289176_0_0_9"/>
<reference evidence="1 2" key="1">
    <citation type="journal article" date="2007" name="J. Bacteriol.">
        <title>Genome sequence of Avery's virulent serotype 2 strain D39 of Streptococcus pneumoniae and comparison with that of unencapsulated laboratory strain R6.</title>
        <authorList>
            <person name="Lanie J.A."/>
            <person name="Ng W.L."/>
            <person name="Kazmierczak K.M."/>
            <person name="Andrzejewski T.M."/>
            <person name="Davidsen T.M."/>
            <person name="Wayne K.J."/>
            <person name="Tettelin H."/>
            <person name="Glass J.I."/>
            <person name="Winkler M.E."/>
        </authorList>
    </citation>
    <scope>NUCLEOTIDE SEQUENCE [LARGE SCALE GENOMIC DNA]</scope>
    <source>
        <strain evidence="2">D39 / NCTC 7466</strain>
    </source>
</reference>
<evidence type="ECO:0000313" key="2">
    <source>
        <dbReference type="Proteomes" id="UP000001452"/>
    </source>
</evidence>
<dbReference type="KEGG" id="spd:SPD_1071"/>
<proteinExistence type="predicted"/>